<sequence length="414" mass="46249">MYVAHFSVYQFVGIYLDIRNVAPNWRFWGQTTAALDVLLDPSRRFPYRGKSLNSQLASFVFVRCFLCCRSTIHEILRRKDKSTVRSLSLVESSFTAFCQRNLLSRLTISCPSADSTRHFHHRRSSSATHELLPSSSHLIPYVRSLWILDADIAWGELDIVLVQLLGSPIKVTSFAWQSKSICSEPTYWKELPLPLQDAIGSSSNALYFPDLTALLDTRMTLSPSLASLNFRGKGRSTITCRPAWPSISSCDDIGGAVVMPPKLFITACKLEGIEDTDLFFRGISAIQPNLSLERLDELAVLEHVLPAPVAASDDMIMINSSLNSSFLGVPATHITRFIQIWRNWHPAGQGWLVHLHELPSLQRLGLCADTIDVDNAWNIVSAVAEIFEVSQANNHGITHIALLESEHLDPLNEP</sequence>
<proteinExistence type="predicted"/>
<dbReference type="OrthoDB" id="2745898at2759"/>
<dbReference type="Proteomes" id="UP000518752">
    <property type="component" value="Unassembled WGS sequence"/>
</dbReference>
<comment type="caution">
    <text evidence="1">The sequence shown here is derived from an EMBL/GenBank/DDBJ whole genome shotgun (WGS) entry which is preliminary data.</text>
</comment>
<name>A0A8H5HEN7_9AGAR</name>
<accession>A0A8H5HEN7</accession>
<protein>
    <submittedName>
        <fullName evidence="1">Uncharacterized protein</fullName>
    </submittedName>
</protein>
<dbReference type="AlphaFoldDB" id="A0A8H5HEN7"/>
<dbReference type="EMBL" id="JAACJN010000055">
    <property type="protein sequence ID" value="KAF5381888.1"/>
    <property type="molecule type" value="Genomic_DNA"/>
</dbReference>
<gene>
    <name evidence="1" type="ORF">D9757_007555</name>
</gene>
<reference evidence="1 2" key="1">
    <citation type="journal article" date="2020" name="ISME J.">
        <title>Uncovering the hidden diversity of litter-decomposition mechanisms in mushroom-forming fungi.</title>
        <authorList>
            <person name="Floudas D."/>
            <person name="Bentzer J."/>
            <person name="Ahren D."/>
            <person name="Johansson T."/>
            <person name="Persson P."/>
            <person name="Tunlid A."/>
        </authorList>
    </citation>
    <scope>NUCLEOTIDE SEQUENCE [LARGE SCALE GENOMIC DNA]</scope>
    <source>
        <strain evidence="1 2">CBS 406.79</strain>
    </source>
</reference>
<organism evidence="1 2">
    <name type="scientific">Collybiopsis confluens</name>
    <dbReference type="NCBI Taxonomy" id="2823264"/>
    <lineage>
        <taxon>Eukaryota</taxon>
        <taxon>Fungi</taxon>
        <taxon>Dikarya</taxon>
        <taxon>Basidiomycota</taxon>
        <taxon>Agaricomycotina</taxon>
        <taxon>Agaricomycetes</taxon>
        <taxon>Agaricomycetidae</taxon>
        <taxon>Agaricales</taxon>
        <taxon>Marasmiineae</taxon>
        <taxon>Omphalotaceae</taxon>
        <taxon>Collybiopsis</taxon>
    </lineage>
</organism>
<evidence type="ECO:0000313" key="1">
    <source>
        <dbReference type="EMBL" id="KAF5381888.1"/>
    </source>
</evidence>
<evidence type="ECO:0000313" key="2">
    <source>
        <dbReference type="Proteomes" id="UP000518752"/>
    </source>
</evidence>
<keyword evidence="2" id="KW-1185">Reference proteome</keyword>